<proteinExistence type="predicted"/>
<dbReference type="OrthoDB" id="40902at2759"/>
<dbReference type="InterPro" id="IPR011009">
    <property type="entry name" value="Kinase-like_dom_sf"/>
</dbReference>
<dbReference type="GO" id="GO:0004672">
    <property type="term" value="F:protein kinase activity"/>
    <property type="evidence" value="ECO:0007669"/>
    <property type="project" value="InterPro"/>
</dbReference>
<evidence type="ECO:0000256" key="4">
    <source>
        <dbReference type="SAM" id="Coils"/>
    </source>
</evidence>
<dbReference type="SMART" id="SM00220">
    <property type="entry name" value="S_TKc"/>
    <property type="match status" value="1"/>
</dbReference>
<dbReference type="Gene3D" id="3.30.200.20">
    <property type="entry name" value="Phosphorylase Kinase, domain 1"/>
    <property type="match status" value="1"/>
</dbReference>
<dbReference type="SUPFAM" id="SSF56112">
    <property type="entry name" value="Protein kinase-like (PK-like)"/>
    <property type="match status" value="1"/>
</dbReference>
<feature type="compositionally biased region" description="Polar residues" evidence="5">
    <location>
        <begin position="51"/>
        <end position="61"/>
    </location>
</feature>
<dbReference type="InterPro" id="IPR000719">
    <property type="entry name" value="Prot_kinase_dom"/>
</dbReference>
<dbReference type="InterPro" id="IPR017441">
    <property type="entry name" value="Protein_kinase_ATP_BS"/>
</dbReference>
<evidence type="ECO:0000256" key="5">
    <source>
        <dbReference type="SAM" id="MobiDB-lite"/>
    </source>
</evidence>
<evidence type="ECO:0000256" key="3">
    <source>
        <dbReference type="PROSITE-ProRule" id="PRU10141"/>
    </source>
</evidence>
<organism evidence="7 8">
    <name type="scientific">Asterophora parasitica</name>
    <dbReference type="NCBI Taxonomy" id="117018"/>
    <lineage>
        <taxon>Eukaryota</taxon>
        <taxon>Fungi</taxon>
        <taxon>Dikarya</taxon>
        <taxon>Basidiomycota</taxon>
        <taxon>Agaricomycotina</taxon>
        <taxon>Agaricomycetes</taxon>
        <taxon>Agaricomycetidae</taxon>
        <taxon>Agaricales</taxon>
        <taxon>Tricholomatineae</taxon>
        <taxon>Lyophyllaceae</taxon>
        <taxon>Asterophora</taxon>
    </lineage>
</organism>
<keyword evidence="2 3" id="KW-0067">ATP-binding</keyword>
<keyword evidence="1 3" id="KW-0547">Nucleotide-binding</keyword>
<sequence length="502" mass="56020">MGAQQSRSDTQTGHLERLKSSFPGRLRNASSLSSLARRPHSVPPDSKPSFPRNSNNETTGAQKIEEPTGHPNGTKGTAVEADESHTRRPRPKSIMPVTVPCQYRTGKTLGSGTYAIVKEAVHIETGKYYACKVINKKLMEGREHMVRNEIAVLKKVSSGNRNIVTLHDYFETSHNLYLCFDLCTGGELFDRICAKGNYYEADAADLVRTIFQAVKYIHDSGIVHRDLKPENLLFRTQAEEADIMIADFGLSRVMEAEKLNMLTEICGTPGYMAPEIFKKTGHGKPVDIWAMGVVTYFLLAGYTPFDRDSSQLEMEAIIAGDYKFEPHEYWENVTETAKDFVRKCLTINPADRPTAAEVLQHKWLADTTPHFVPDPTADGAPTDLLPHVKKAFNAKLLWRKAGFSIRAMNRMAALAHNHHENDEYTKLRDDLQQFKAESAQETLESASITHHHNLVHPSGEDLLLKKSDDISVNATGADDIDSKMAKASLSDKDEKIARGQDV</sequence>
<reference evidence="7" key="1">
    <citation type="submission" date="2020-07" db="EMBL/GenBank/DDBJ databases">
        <authorList>
            <person name="Nieuwenhuis M."/>
            <person name="Van De Peppel L.J.J."/>
        </authorList>
    </citation>
    <scope>NUCLEOTIDE SEQUENCE</scope>
    <source>
        <strain evidence="7">AP01</strain>
        <tissue evidence="7">Mycelium</tissue>
    </source>
</reference>
<feature type="coiled-coil region" evidence="4">
    <location>
        <begin position="417"/>
        <end position="444"/>
    </location>
</feature>
<gene>
    <name evidence="7" type="ORF">DXG03_007569</name>
</gene>
<dbReference type="GO" id="GO:0005524">
    <property type="term" value="F:ATP binding"/>
    <property type="evidence" value="ECO:0007669"/>
    <property type="project" value="UniProtKB-UniRule"/>
</dbReference>
<reference evidence="7" key="2">
    <citation type="submission" date="2021-10" db="EMBL/GenBank/DDBJ databases">
        <title>Phylogenomics reveals ancestral predisposition of the termite-cultivated fungus Termitomyces towards a domesticated lifestyle.</title>
        <authorList>
            <person name="Auxier B."/>
            <person name="Grum-Grzhimaylo A."/>
            <person name="Cardenas M.E."/>
            <person name="Lodge J.D."/>
            <person name="Laessoe T."/>
            <person name="Pedersen O."/>
            <person name="Smith M.E."/>
            <person name="Kuyper T.W."/>
            <person name="Franco-Molano E.A."/>
            <person name="Baroni T.J."/>
            <person name="Aanen D.K."/>
        </authorList>
    </citation>
    <scope>NUCLEOTIDE SEQUENCE</scope>
    <source>
        <strain evidence="7">AP01</strain>
        <tissue evidence="7">Mycelium</tissue>
    </source>
</reference>
<feature type="compositionally biased region" description="Polar residues" evidence="5">
    <location>
        <begin position="1"/>
        <end position="13"/>
    </location>
</feature>
<dbReference type="PANTHER" id="PTHR24347">
    <property type="entry name" value="SERINE/THREONINE-PROTEIN KINASE"/>
    <property type="match status" value="1"/>
</dbReference>
<dbReference type="Gene3D" id="1.10.510.10">
    <property type="entry name" value="Transferase(Phosphotransferase) domain 1"/>
    <property type="match status" value="1"/>
</dbReference>
<feature type="domain" description="Protein kinase" evidence="6">
    <location>
        <begin position="103"/>
        <end position="364"/>
    </location>
</feature>
<dbReference type="FunFam" id="3.30.200.20:FF:000153">
    <property type="entry name" value="Calcium/calmodulin-dependent protein kinase type I"/>
    <property type="match status" value="1"/>
</dbReference>
<dbReference type="CDD" id="cd05117">
    <property type="entry name" value="STKc_CAMK"/>
    <property type="match status" value="1"/>
</dbReference>
<dbReference type="Proteomes" id="UP000775547">
    <property type="component" value="Unassembled WGS sequence"/>
</dbReference>
<feature type="region of interest" description="Disordered" evidence="5">
    <location>
        <begin position="1"/>
        <end position="95"/>
    </location>
</feature>
<dbReference type="PROSITE" id="PS00108">
    <property type="entry name" value="PROTEIN_KINASE_ST"/>
    <property type="match status" value="1"/>
</dbReference>
<dbReference type="PROSITE" id="PS50011">
    <property type="entry name" value="PROTEIN_KINASE_DOM"/>
    <property type="match status" value="1"/>
</dbReference>
<protein>
    <recommendedName>
        <fullName evidence="6">Protein kinase domain-containing protein</fullName>
    </recommendedName>
</protein>
<evidence type="ECO:0000259" key="6">
    <source>
        <dbReference type="PROSITE" id="PS50011"/>
    </source>
</evidence>
<feature type="binding site" evidence="3">
    <location>
        <position position="132"/>
    </location>
    <ligand>
        <name>ATP</name>
        <dbReference type="ChEBI" id="CHEBI:30616"/>
    </ligand>
</feature>
<comment type="caution">
    <text evidence="7">The sequence shown here is derived from an EMBL/GenBank/DDBJ whole genome shotgun (WGS) entry which is preliminary data.</text>
</comment>
<keyword evidence="8" id="KW-1185">Reference proteome</keyword>
<dbReference type="Pfam" id="PF00069">
    <property type="entry name" value="Pkinase"/>
    <property type="match status" value="1"/>
</dbReference>
<evidence type="ECO:0000256" key="1">
    <source>
        <dbReference type="ARBA" id="ARBA00022741"/>
    </source>
</evidence>
<name>A0A9P7GCU0_9AGAR</name>
<dbReference type="EMBL" id="JABCKV010000057">
    <property type="protein sequence ID" value="KAG5644842.1"/>
    <property type="molecule type" value="Genomic_DNA"/>
</dbReference>
<accession>A0A9P7GCU0</accession>
<dbReference type="InterPro" id="IPR008271">
    <property type="entry name" value="Ser/Thr_kinase_AS"/>
</dbReference>
<keyword evidence="4" id="KW-0175">Coiled coil</keyword>
<dbReference type="FunFam" id="1.10.510.10:FF:000571">
    <property type="entry name" value="Maternal embryonic leucine zipper kinase"/>
    <property type="match status" value="1"/>
</dbReference>
<evidence type="ECO:0000256" key="2">
    <source>
        <dbReference type="ARBA" id="ARBA00022840"/>
    </source>
</evidence>
<feature type="compositionally biased region" description="Low complexity" evidence="5">
    <location>
        <begin position="25"/>
        <end position="36"/>
    </location>
</feature>
<dbReference type="PROSITE" id="PS00107">
    <property type="entry name" value="PROTEIN_KINASE_ATP"/>
    <property type="match status" value="1"/>
</dbReference>
<evidence type="ECO:0000313" key="7">
    <source>
        <dbReference type="EMBL" id="KAG5644842.1"/>
    </source>
</evidence>
<evidence type="ECO:0000313" key="8">
    <source>
        <dbReference type="Proteomes" id="UP000775547"/>
    </source>
</evidence>
<dbReference type="AlphaFoldDB" id="A0A9P7GCU0"/>